<keyword evidence="7" id="KW-1185">Reference proteome</keyword>
<keyword evidence="2" id="KW-0813">Transport</keyword>
<dbReference type="PANTHER" id="PTHR42788:SF13">
    <property type="entry name" value="ALIPHATIC SULFONATES IMPORT ATP-BINDING PROTEIN SSUB"/>
    <property type="match status" value="1"/>
</dbReference>
<dbReference type="InterPro" id="IPR027417">
    <property type="entry name" value="P-loop_NTPase"/>
</dbReference>
<dbReference type="InterPro" id="IPR017871">
    <property type="entry name" value="ABC_transporter-like_CS"/>
</dbReference>
<dbReference type="AlphaFoldDB" id="A0A1I2ZSL9"/>
<evidence type="ECO:0000313" key="6">
    <source>
        <dbReference type="EMBL" id="SFH40833.1"/>
    </source>
</evidence>
<dbReference type="InterPro" id="IPR050166">
    <property type="entry name" value="ABC_transporter_ATP-bind"/>
</dbReference>
<evidence type="ECO:0000313" key="7">
    <source>
        <dbReference type="Proteomes" id="UP000183635"/>
    </source>
</evidence>
<dbReference type="EMBL" id="FOPU01000010">
    <property type="protein sequence ID" value="SFH40833.1"/>
    <property type="molecule type" value="Genomic_DNA"/>
</dbReference>
<dbReference type="RefSeq" id="WP_074967056.1">
    <property type="nucleotide sequence ID" value="NZ_CBCRYP010000014.1"/>
</dbReference>
<dbReference type="PANTHER" id="PTHR42788">
    <property type="entry name" value="TAURINE IMPORT ATP-BINDING PROTEIN-RELATED"/>
    <property type="match status" value="1"/>
</dbReference>
<dbReference type="GO" id="GO:0016887">
    <property type="term" value="F:ATP hydrolysis activity"/>
    <property type="evidence" value="ECO:0007669"/>
    <property type="project" value="InterPro"/>
</dbReference>
<dbReference type="STRING" id="34004.SAMN04488021_11071"/>
<evidence type="ECO:0000256" key="1">
    <source>
        <dbReference type="ARBA" id="ARBA00005417"/>
    </source>
</evidence>
<proteinExistence type="inferred from homology"/>
<dbReference type="SUPFAM" id="SSF52540">
    <property type="entry name" value="P-loop containing nucleoside triphosphate hydrolases"/>
    <property type="match status" value="1"/>
</dbReference>
<evidence type="ECO:0000259" key="5">
    <source>
        <dbReference type="PROSITE" id="PS50893"/>
    </source>
</evidence>
<dbReference type="Proteomes" id="UP000183635">
    <property type="component" value="Unassembled WGS sequence"/>
</dbReference>
<evidence type="ECO:0000256" key="2">
    <source>
        <dbReference type="ARBA" id="ARBA00022448"/>
    </source>
</evidence>
<dbReference type="SMART" id="SM00382">
    <property type="entry name" value="AAA"/>
    <property type="match status" value="1"/>
</dbReference>
<dbReference type="Gene3D" id="3.40.50.300">
    <property type="entry name" value="P-loop containing nucleotide triphosphate hydrolases"/>
    <property type="match status" value="1"/>
</dbReference>
<dbReference type="Pfam" id="PF00005">
    <property type="entry name" value="ABC_tran"/>
    <property type="match status" value="1"/>
</dbReference>
<dbReference type="InterPro" id="IPR003593">
    <property type="entry name" value="AAA+_ATPase"/>
</dbReference>
<reference evidence="6 7" key="1">
    <citation type="submission" date="2016-10" db="EMBL/GenBank/DDBJ databases">
        <authorList>
            <person name="de Groot N.N."/>
        </authorList>
    </citation>
    <scope>NUCLEOTIDE SEQUENCE [LARGE SCALE GENOMIC DNA]</scope>
    <source>
        <strain evidence="6 7">DSM 8537</strain>
    </source>
</reference>
<comment type="similarity">
    <text evidence="1">Belongs to the ABC transporter superfamily.</text>
</comment>
<evidence type="ECO:0000256" key="4">
    <source>
        <dbReference type="ARBA" id="ARBA00022840"/>
    </source>
</evidence>
<sequence>MAGPLLQVEDLRHRYAGGPEVLRGLSFALEAGRICVVLGPSGCGKTTLLRLVAGLMAPTAGRVLVDGRPPRPGRDTAMIFQQPRLLPWHTVAQNLALVLPRRGRADRIAALLSRVGLSDTADLYPEELSSGMQQRIALVRSLAVPAPLLLMDEPFANLDDAARARMQHEVRRAVATEPRRGVLFVTHSTAEAEALADEVIRLGTPPAGSSQQG</sequence>
<evidence type="ECO:0000256" key="3">
    <source>
        <dbReference type="ARBA" id="ARBA00022741"/>
    </source>
</evidence>
<dbReference type="InterPro" id="IPR003439">
    <property type="entry name" value="ABC_transporter-like_ATP-bd"/>
</dbReference>
<keyword evidence="4 6" id="KW-0067">ATP-binding</keyword>
<accession>A0A1I2ZSL9</accession>
<dbReference type="OrthoDB" id="9802264at2"/>
<dbReference type="GO" id="GO:0005524">
    <property type="term" value="F:ATP binding"/>
    <property type="evidence" value="ECO:0007669"/>
    <property type="project" value="UniProtKB-KW"/>
</dbReference>
<gene>
    <name evidence="6" type="ORF">SAMN04488021_11071</name>
</gene>
<keyword evidence="3" id="KW-0547">Nucleotide-binding</keyword>
<feature type="domain" description="ABC transporter" evidence="5">
    <location>
        <begin position="6"/>
        <end position="211"/>
    </location>
</feature>
<organism evidence="6 7">
    <name type="scientific">Paracoccus aminovorans</name>
    <dbReference type="NCBI Taxonomy" id="34004"/>
    <lineage>
        <taxon>Bacteria</taxon>
        <taxon>Pseudomonadati</taxon>
        <taxon>Pseudomonadota</taxon>
        <taxon>Alphaproteobacteria</taxon>
        <taxon>Rhodobacterales</taxon>
        <taxon>Paracoccaceae</taxon>
        <taxon>Paracoccus</taxon>
    </lineage>
</organism>
<protein>
    <submittedName>
        <fullName evidence="6">NitT/TauT family transport system ATP-binding protein</fullName>
    </submittedName>
</protein>
<dbReference type="PROSITE" id="PS00211">
    <property type="entry name" value="ABC_TRANSPORTER_1"/>
    <property type="match status" value="1"/>
</dbReference>
<name>A0A1I2ZSL9_9RHOB</name>
<dbReference type="PROSITE" id="PS50893">
    <property type="entry name" value="ABC_TRANSPORTER_2"/>
    <property type="match status" value="1"/>
</dbReference>